<protein>
    <submittedName>
        <fullName evidence="1">Uncharacterized protein</fullName>
    </submittedName>
</protein>
<reference evidence="1" key="1">
    <citation type="submission" date="2022-07" db="EMBL/GenBank/DDBJ databases">
        <title>Genome Sequence of Lecanicillium saksenae.</title>
        <authorList>
            <person name="Buettner E."/>
        </authorList>
    </citation>
    <scope>NUCLEOTIDE SEQUENCE</scope>
    <source>
        <strain evidence="1">VT-O1</strain>
    </source>
</reference>
<gene>
    <name evidence="1" type="ORF">NLG97_g6106</name>
</gene>
<dbReference type="EMBL" id="JANAKD010000765">
    <property type="protein sequence ID" value="KAJ3488869.1"/>
    <property type="molecule type" value="Genomic_DNA"/>
</dbReference>
<sequence length="285" mass="31945">MGAALGTKRRVPRRGADTRAVQLAAAEKMIAAANKLTNEEFTDEYIKPSDESWPTWTHPKTAAKYSMSLRSPEDMSDAELEACYDIVENTSGKDYRGASVGWHPEAKRAEMRSAGLRYILVKRTRDARGDDGDHAEAVNEGIRRDETGPGGDIRAFTSFMPTFEDNQPVIYCYEIHLLPDMAKTGLGKLLMGHVTAAADRIETLEKTMLTCFVSNAHARRFYENLGFDVDESSPRPRRLRRDKVIEPEYVILYKRTKRGGGDDGDAEAQGQEGEGEKHKEKRVKT</sequence>
<keyword evidence="2" id="KW-1185">Reference proteome</keyword>
<accession>A0ACC1QT54</accession>
<organism evidence="1 2">
    <name type="scientific">Lecanicillium saksenae</name>
    <dbReference type="NCBI Taxonomy" id="468837"/>
    <lineage>
        <taxon>Eukaryota</taxon>
        <taxon>Fungi</taxon>
        <taxon>Dikarya</taxon>
        <taxon>Ascomycota</taxon>
        <taxon>Pezizomycotina</taxon>
        <taxon>Sordariomycetes</taxon>
        <taxon>Hypocreomycetidae</taxon>
        <taxon>Hypocreales</taxon>
        <taxon>Cordycipitaceae</taxon>
        <taxon>Lecanicillium</taxon>
    </lineage>
</organism>
<name>A0ACC1QT54_9HYPO</name>
<proteinExistence type="predicted"/>
<evidence type="ECO:0000313" key="1">
    <source>
        <dbReference type="EMBL" id="KAJ3488869.1"/>
    </source>
</evidence>
<comment type="caution">
    <text evidence="1">The sequence shown here is derived from an EMBL/GenBank/DDBJ whole genome shotgun (WGS) entry which is preliminary data.</text>
</comment>
<evidence type="ECO:0000313" key="2">
    <source>
        <dbReference type="Proteomes" id="UP001148737"/>
    </source>
</evidence>
<dbReference type="Proteomes" id="UP001148737">
    <property type="component" value="Unassembled WGS sequence"/>
</dbReference>